<evidence type="ECO:0008006" key="3">
    <source>
        <dbReference type="Google" id="ProtNLM"/>
    </source>
</evidence>
<dbReference type="EMBL" id="CP108195">
    <property type="protein sequence ID" value="WTS13904.1"/>
    <property type="molecule type" value="Genomic_DNA"/>
</dbReference>
<organism evidence="2">
    <name type="scientific">Streptomyces sp. NBC_00119</name>
    <dbReference type="NCBI Taxonomy" id="2975659"/>
    <lineage>
        <taxon>Bacteria</taxon>
        <taxon>Bacillati</taxon>
        <taxon>Actinomycetota</taxon>
        <taxon>Actinomycetes</taxon>
        <taxon>Kitasatosporales</taxon>
        <taxon>Streptomycetaceae</taxon>
        <taxon>Streptomyces</taxon>
    </lineage>
</organism>
<keyword evidence="1" id="KW-0472">Membrane</keyword>
<protein>
    <recommendedName>
        <fullName evidence="3">YeeE/YedE family protein</fullName>
    </recommendedName>
</protein>
<feature type="transmembrane region" description="Helical" evidence="1">
    <location>
        <begin position="130"/>
        <end position="148"/>
    </location>
</feature>
<proteinExistence type="predicted"/>
<evidence type="ECO:0000256" key="1">
    <source>
        <dbReference type="SAM" id="Phobius"/>
    </source>
</evidence>
<keyword evidence="1" id="KW-1133">Transmembrane helix</keyword>
<reference evidence="2" key="1">
    <citation type="submission" date="2022-10" db="EMBL/GenBank/DDBJ databases">
        <title>The complete genomes of actinobacterial strains from the NBC collection.</title>
        <authorList>
            <person name="Joergensen T.S."/>
            <person name="Alvarez Arevalo M."/>
            <person name="Sterndorff E.B."/>
            <person name="Faurdal D."/>
            <person name="Vuksanovic O."/>
            <person name="Mourched A.-S."/>
            <person name="Charusanti P."/>
            <person name="Shaw S."/>
            <person name="Blin K."/>
            <person name="Weber T."/>
        </authorList>
    </citation>
    <scope>NUCLEOTIDE SEQUENCE</scope>
    <source>
        <strain evidence="2">NBC_00119</strain>
    </source>
</reference>
<accession>A0AAU1UB74</accession>
<name>A0AAU1UB74_9ACTN</name>
<keyword evidence="1" id="KW-0812">Transmembrane</keyword>
<dbReference type="AlphaFoldDB" id="A0AAU1UB74"/>
<feature type="transmembrane region" description="Helical" evidence="1">
    <location>
        <begin position="101"/>
        <end position="118"/>
    </location>
</feature>
<gene>
    <name evidence="2" type="ORF">OHU69_24340</name>
</gene>
<evidence type="ECO:0000313" key="2">
    <source>
        <dbReference type="EMBL" id="WTS13904.1"/>
    </source>
</evidence>
<feature type="transmembrane region" description="Helical" evidence="1">
    <location>
        <begin position="6"/>
        <end position="26"/>
    </location>
</feature>
<sequence length="166" mass="17143">MTHSVSLGMFLAGAAYLAWRLGRWWAGTAPGRRNWKQLVPLALGLSLSVIASACTGGLIGWIWHRAAQGQEQIGNAALAGGTGAHTVNAITSPQFGALDQWGAALLILLIAAIAGGWKKIKKPTLTDIKGGIWGGVGVGPLIGGYTLIPMINSLGLKTIGALFHVG</sequence>
<feature type="transmembrane region" description="Helical" evidence="1">
    <location>
        <begin position="38"/>
        <end position="63"/>
    </location>
</feature>